<proteinExistence type="predicted"/>
<evidence type="ECO:0000313" key="2">
    <source>
        <dbReference type="EMBL" id="TRX90506.1"/>
    </source>
</evidence>
<reference evidence="3" key="1">
    <citation type="submission" date="2019-06" db="EMBL/GenBank/DDBJ databases">
        <title>Draft genome sequence of the griseofulvin-producing fungus Xylaria cubensis strain G536.</title>
        <authorList>
            <person name="Mead M.E."/>
            <person name="Raja H.A."/>
            <person name="Steenwyk J.L."/>
            <person name="Knowles S.L."/>
            <person name="Oberlies N.H."/>
            <person name="Rokas A."/>
        </authorList>
    </citation>
    <scope>NUCLEOTIDE SEQUENCE [LARGE SCALE GENOMIC DNA]</scope>
    <source>
        <strain evidence="3">G536</strain>
    </source>
</reference>
<dbReference type="PANTHER" id="PTHR33112">
    <property type="entry name" value="DOMAIN PROTEIN, PUTATIVE-RELATED"/>
    <property type="match status" value="1"/>
</dbReference>
<feature type="domain" description="Heterokaryon incompatibility" evidence="1">
    <location>
        <begin position="150"/>
        <end position="298"/>
    </location>
</feature>
<evidence type="ECO:0000313" key="3">
    <source>
        <dbReference type="Proteomes" id="UP000319160"/>
    </source>
</evidence>
<dbReference type="PANTHER" id="PTHR33112:SF16">
    <property type="entry name" value="HETEROKARYON INCOMPATIBILITY DOMAIN-CONTAINING PROTEIN"/>
    <property type="match status" value="1"/>
</dbReference>
<dbReference type="STRING" id="2512241.A0A553HRC1"/>
<gene>
    <name evidence="2" type="ORF">FHL15_008675</name>
</gene>
<dbReference type="AlphaFoldDB" id="A0A553HRC1"/>
<evidence type="ECO:0000259" key="1">
    <source>
        <dbReference type="Pfam" id="PF06985"/>
    </source>
</evidence>
<dbReference type="OrthoDB" id="3486565at2759"/>
<comment type="caution">
    <text evidence="2">The sequence shown here is derived from an EMBL/GenBank/DDBJ whole genome shotgun (WGS) entry which is preliminary data.</text>
</comment>
<organism evidence="2 3">
    <name type="scientific">Xylaria flabelliformis</name>
    <dbReference type="NCBI Taxonomy" id="2512241"/>
    <lineage>
        <taxon>Eukaryota</taxon>
        <taxon>Fungi</taxon>
        <taxon>Dikarya</taxon>
        <taxon>Ascomycota</taxon>
        <taxon>Pezizomycotina</taxon>
        <taxon>Sordariomycetes</taxon>
        <taxon>Xylariomycetidae</taxon>
        <taxon>Xylariales</taxon>
        <taxon>Xylariaceae</taxon>
        <taxon>Xylaria</taxon>
    </lineage>
</organism>
<accession>A0A553HRC1</accession>
<protein>
    <recommendedName>
        <fullName evidence="1">Heterokaryon incompatibility domain-containing protein</fullName>
    </recommendedName>
</protein>
<keyword evidence="3" id="KW-1185">Reference proteome</keyword>
<dbReference type="Pfam" id="PF06985">
    <property type="entry name" value="HET"/>
    <property type="match status" value="1"/>
</dbReference>
<dbReference type="Proteomes" id="UP000319160">
    <property type="component" value="Unassembled WGS sequence"/>
</dbReference>
<name>A0A553HRC1_9PEZI</name>
<dbReference type="InterPro" id="IPR010730">
    <property type="entry name" value="HET"/>
</dbReference>
<dbReference type="EMBL" id="VFLP01000055">
    <property type="protein sequence ID" value="TRX90506.1"/>
    <property type="molecule type" value="Genomic_DNA"/>
</dbReference>
<sequence>MDNQGFTYEPHGQIRILYTQAELRDGKDTLYKLRPLSEINLWLPAIERKDLINGKGSSLVSIHAYSNEDSNLSQTMVIGGRPIRPANDSRVARLWLSDCLRNHPDCLLRGVVESIESTSRTLPTRLIDVGDNDNPKFCRLIDGKTANGPYSALTYCWGDGAILKTRMLTLDSHRVRIDWAEMNQTYRDAIEVTRALGIRYIWIDALCIIQGDREDWEREAANMASVYQNAIITLSAAQGTSADEGLFLRRSNFTSTHFLDGPESNDGLYLSEQLYGAKRFYDDVQVGPLSQRGWTLQERILSRRLLHFGTDQLHWECQSAVASEKNPFAAAEGVRPGIDPATVFRSRQVYGKMGLGDLVDDNNTTQKIFSRYGSQSSAHVQATISAWQTLVCAYSKRAITNPGDKLPAIAGLINAFEERFDAKIVWGLNIADKTGALIWSVKHGTRALVERAPSWSWIAVDGEVKFWVLRNDMARLAAEGIKFADRVCSFTTKVKPVALQIPSAQEMSILECNIRIDDGSLNKIGYGVLDTDPQANPDGDSLQASNLHDIFAALVTYADEDRARYSFEPPGPIAFCLLLKQHTDKAESGYYQRLGIANITTDYFIEGAKTSIIEIL</sequence>